<evidence type="ECO:0000259" key="6">
    <source>
        <dbReference type="Pfam" id="PF00195"/>
    </source>
</evidence>
<gene>
    <name evidence="8" type="ORF">FHU36_002121</name>
</gene>
<dbReference type="EMBL" id="JACHJB010000001">
    <property type="protein sequence ID" value="MBB6345612.1"/>
    <property type="molecule type" value="Genomic_DNA"/>
</dbReference>
<dbReference type="PIRSF" id="PIRSF000451">
    <property type="entry name" value="PKS_III"/>
    <property type="match status" value="1"/>
</dbReference>
<dbReference type="InterPro" id="IPR012328">
    <property type="entry name" value="Chalcone/stilbene_synt_C"/>
</dbReference>
<evidence type="ECO:0000256" key="2">
    <source>
        <dbReference type="ARBA" id="ARBA00022679"/>
    </source>
</evidence>
<dbReference type="InterPro" id="IPR011141">
    <property type="entry name" value="Polyketide_synthase_type-III"/>
</dbReference>
<dbReference type="PANTHER" id="PTHR11877">
    <property type="entry name" value="HYDROXYMETHYLGLUTARYL-COA SYNTHASE"/>
    <property type="match status" value="1"/>
</dbReference>
<feature type="domain" description="Chalcone/stilbene synthase N-terminal" evidence="6">
    <location>
        <begin position="6"/>
        <end position="197"/>
    </location>
</feature>
<feature type="compositionally biased region" description="Gly residues" evidence="5">
    <location>
        <begin position="203"/>
        <end position="233"/>
    </location>
</feature>
<feature type="domain" description="Chalcone/stilbene synthase C-terminal" evidence="7">
    <location>
        <begin position="240"/>
        <end position="374"/>
    </location>
</feature>
<comment type="similarity">
    <text evidence="1">Belongs to the thiolase-like superfamily. Chalcone/stilbene synthases family.</text>
</comment>
<comment type="caution">
    <text evidence="8">The sequence shown here is derived from an EMBL/GenBank/DDBJ whole genome shotgun (WGS) entry which is preliminary data.</text>
</comment>
<dbReference type="GO" id="GO:0016747">
    <property type="term" value="F:acyltransferase activity, transferring groups other than amino-acyl groups"/>
    <property type="evidence" value="ECO:0007669"/>
    <property type="project" value="InterPro"/>
</dbReference>
<evidence type="ECO:0000313" key="8">
    <source>
        <dbReference type="EMBL" id="MBB6345612.1"/>
    </source>
</evidence>
<dbReference type="Proteomes" id="UP000583800">
    <property type="component" value="Unassembled WGS sequence"/>
</dbReference>
<dbReference type="PANTHER" id="PTHR11877:SF99">
    <property type="entry name" value="1,3,6,8-TETRAHYDROXYNAPHTHALENE SYNTHASE"/>
    <property type="match status" value="1"/>
</dbReference>
<protein>
    <submittedName>
        <fullName evidence="8">Alkylresorcinol/alkylpyrone synthase</fullName>
    </submittedName>
</protein>
<feature type="region of interest" description="Disordered" evidence="5">
    <location>
        <begin position="201"/>
        <end position="238"/>
    </location>
</feature>
<dbReference type="InterPro" id="IPR001099">
    <property type="entry name" value="Chalcone/stilbene_synt_N"/>
</dbReference>
<feature type="active site" description="Acyl-thioester intermediate" evidence="4">
    <location>
        <position position="139"/>
    </location>
</feature>
<dbReference type="RefSeq" id="WP_185083531.1">
    <property type="nucleotide sequence ID" value="NZ_JACHJB010000001.1"/>
</dbReference>
<evidence type="ECO:0000256" key="4">
    <source>
        <dbReference type="PIRSR" id="PIRSR000451-1"/>
    </source>
</evidence>
<dbReference type="Gene3D" id="3.40.47.10">
    <property type="match status" value="2"/>
</dbReference>
<name>A0A7X0BZ55_9ACTN</name>
<organism evidence="8 9">
    <name type="scientific">Nonomuraea muscovyensis</name>
    <dbReference type="NCBI Taxonomy" id="1124761"/>
    <lineage>
        <taxon>Bacteria</taxon>
        <taxon>Bacillati</taxon>
        <taxon>Actinomycetota</taxon>
        <taxon>Actinomycetes</taxon>
        <taxon>Streptosporangiales</taxon>
        <taxon>Streptosporangiaceae</taxon>
        <taxon>Nonomuraea</taxon>
    </lineage>
</organism>
<dbReference type="Pfam" id="PF00195">
    <property type="entry name" value="Chal_sti_synt_N"/>
    <property type="match status" value="1"/>
</dbReference>
<keyword evidence="9" id="KW-1185">Reference proteome</keyword>
<dbReference type="Pfam" id="PF02797">
    <property type="entry name" value="Chal_sti_synt_C"/>
    <property type="match status" value="1"/>
</dbReference>
<dbReference type="InterPro" id="IPR016039">
    <property type="entry name" value="Thiolase-like"/>
</dbReference>
<dbReference type="GO" id="GO:0030639">
    <property type="term" value="P:polyketide biosynthetic process"/>
    <property type="evidence" value="ECO:0007669"/>
    <property type="project" value="TreeGrafter"/>
</dbReference>
<sequence>MTRIAAVRASFPPNRYPQAELTDMAARICLPEGADRGVLERLHHSARVEFRNLALPIERYDKLDGFGAANEVFVSTAVELGTETVGAALRAAGVAPDEVDLIMFTSVTGVAAPSVDARIAGRLGLRPDVKRVPVFGLGCVAGAAGLARLHDYLRGWPDHVAVLLSVELCSLTVQRGDASPANLVASALFGDGAAAVVAVGGERPAGGGERPAGGGERSAAPGGGEGPANGGGPRVVATRGHLYPGSEHVMGWQVRDTGFGVLLDASVPDVVRRYLADDVHGFLADHGLTPRDVAAWVCHPGGPKVLEAVAETLDLPPGALDLTWRSLAANGNLSSSSVLNVLADTIALRPPEPGAHGLLIAMGPGFCSELVLLRW</sequence>
<evidence type="ECO:0000256" key="3">
    <source>
        <dbReference type="ARBA" id="ARBA00023315"/>
    </source>
</evidence>
<dbReference type="SUPFAM" id="SSF53901">
    <property type="entry name" value="Thiolase-like"/>
    <property type="match status" value="2"/>
</dbReference>
<reference evidence="8 9" key="1">
    <citation type="submission" date="2020-08" db="EMBL/GenBank/DDBJ databases">
        <title>Sequencing the genomes of 1000 actinobacteria strains.</title>
        <authorList>
            <person name="Klenk H.-P."/>
        </authorList>
    </citation>
    <scope>NUCLEOTIDE SEQUENCE [LARGE SCALE GENOMIC DNA]</scope>
    <source>
        <strain evidence="8 9">DSM 45913</strain>
    </source>
</reference>
<dbReference type="AlphaFoldDB" id="A0A7X0BZ55"/>
<keyword evidence="3" id="KW-0012">Acyltransferase</keyword>
<evidence type="ECO:0000256" key="1">
    <source>
        <dbReference type="ARBA" id="ARBA00005531"/>
    </source>
</evidence>
<accession>A0A7X0BZ55</accession>
<evidence type="ECO:0000259" key="7">
    <source>
        <dbReference type="Pfam" id="PF02797"/>
    </source>
</evidence>
<keyword evidence="2" id="KW-0808">Transferase</keyword>
<proteinExistence type="inferred from homology"/>
<dbReference type="CDD" id="cd00831">
    <property type="entry name" value="CHS_like"/>
    <property type="match status" value="1"/>
</dbReference>
<evidence type="ECO:0000256" key="5">
    <source>
        <dbReference type="SAM" id="MobiDB-lite"/>
    </source>
</evidence>
<evidence type="ECO:0000313" key="9">
    <source>
        <dbReference type="Proteomes" id="UP000583800"/>
    </source>
</evidence>